<accession>A0A7L4YIU2</accession>
<feature type="domain" description="AB hydrolase-1" evidence="1">
    <location>
        <begin position="6"/>
        <end position="223"/>
    </location>
</feature>
<dbReference type="EMBL" id="CP047156">
    <property type="protein sequence ID" value="QHB99057.1"/>
    <property type="molecule type" value="Genomic_DNA"/>
</dbReference>
<dbReference type="SUPFAM" id="SSF53474">
    <property type="entry name" value="alpha/beta-Hydrolases"/>
    <property type="match status" value="1"/>
</dbReference>
<dbReference type="GO" id="GO:0016020">
    <property type="term" value="C:membrane"/>
    <property type="evidence" value="ECO:0007669"/>
    <property type="project" value="TreeGrafter"/>
</dbReference>
<evidence type="ECO:0000313" key="2">
    <source>
        <dbReference type="EMBL" id="QHB99057.1"/>
    </source>
</evidence>
<dbReference type="Pfam" id="PF12697">
    <property type="entry name" value="Abhydrolase_6"/>
    <property type="match status" value="1"/>
</dbReference>
<dbReference type="PANTHER" id="PTHR43798">
    <property type="entry name" value="MONOACYLGLYCEROL LIPASE"/>
    <property type="match status" value="1"/>
</dbReference>
<evidence type="ECO:0000313" key="3">
    <source>
        <dbReference type="Proteomes" id="UP000463857"/>
    </source>
</evidence>
<dbReference type="RefSeq" id="WP_159542158.1">
    <property type="nucleotide sequence ID" value="NZ_CP047156.1"/>
</dbReference>
<dbReference type="GO" id="GO:0016787">
    <property type="term" value="F:hydrolase activity"/>
    <property type="evidence" value="ECO:0007669"/>
    <property type="project" value="UniProtKB-KW"/>
</dbReference>
<dbReference type="InterPro" id="IPR000073">
    <property type="entry name" value="AB_hydrolase_1"/>
</dbReference>
<dbReference type="AlphaFoldDB" id="A0A7L4YIU2"/>
<dbReference type="PANTHER" id="PTHR43798:SF33">
    <property type="entry name" value="HYDROLASE, PUTATIVE (AFU_ORTHOLOGUE AFUA_2G14860)-RELATED"/>
    <property type="match status" value="1"/>
</dbReference>
<dbReference type="InterPro" id="IPR029058">
    <property type="entry name" value="AB_hydrolase_fold"/>
</dbReference>
<keyword evidence="3" id="KW-1185">Reference proteome</keyword>
<dbReference type="InParanoid" id="A0A7L4YIU2"/>
<reference evidence="2 3" key="1">
    <citation type="journal article" date="2018" name="Int. J. Syst. Evol. Microbiol.">
        <title>Epidermidibacterium keratini gen. nov., sp. nov., a member of the family Sporichthyaceae, isolated from keratin epidermis.</title>
        <authorList>
            <person name="Lee D.G."/>
            <person name="Trujillo M.E."/>
            <person name="Kang S."/>
            <person name="Nam J.J."/>
            <person name="Kim Y.J."/>
        </authorList>
    </citation>
    <scope>NUCLEOTIDE SEQUENCE [LARGE SCALE GENOMIC DNA]</scope>
    <source>
        <strain evidence="2 3">EPI-7</strain>
    </source>
</reference>
<dbReference type="PRINTS" id="PR00111">
    <property type="entry name" value="ABHYDROLASE"/>
</dbReference>
<evidence type="ECO:0000259" key="1">
    <source>
        <dbReference type="Pfam" id="PF12697"/>
    </source>
</evidence>
<dbReference type="KEGG" id="eke:EK0264_01225"/>
<protein>
    <submittedName>
        <fullName evidence="2">Alpha/beta fold hydrolase</fullName>
    </submittedName>
</protein>
<organism evidence="2 3">
    <name type="scientific">Epidermidibacterium keratini</name>
    <dbReference type="NCBI Taxonomy" id="1891644"/>
    <lineage>
        <taxon>Bacteria</taxon>
        <taxon>Bacillati</taxon>
        <taxon>Actinomycetota</taxon>
        <taxon>Actinomycetes</taxon>
        <taxon>Sporichthyales</taxon>
        <taxon>Sporichthyaceae</taxon>
        <taxon>Epidermidibacterium</taxon>
    </lineage>
</organism>
<proteinExistence type="predicted"/>
<dbReference type="Gene3D" id="3.40.50.1820">
    <property type="entry name" value="alpha/beta hydrolase"/>
    <property type="match status" value="1"/>
</dbReference>
<dbReference type="OrthoDB" id="5495375at2"/>
<dbReference type="InterPro" id="IPR050266">
    <property type="entry name" value="AB_hydrolase_sf"/>
</dbReference>
<dbReference type="Proteomes" id="UP000463857">
    <property type="component" value="Chromosome"/>
</dbReference>
<name>A0A7L4YIU2_9ACTN</name>
<gene>
    <name evidence="2" type="ORF">EK0264_01225</name>
</gene>
<sequence length="227" mass="23980">MTSTPIVLVHGIRLSSACWVQVREHLPGREVIAVDLPGHGSRRGERFTIDGAVEVVSTAIDSAGRPAVLVGHSMGGYAAIATAARDPQLVAQLVGAGCTLVPGALLRGAFSTASTLLSRLPDRGEQVSARVLRRTLPRQVADEVIEAGVATEAVPDVMSAAARFDPLAELAAYPGPVRLINGAHDHFRLQERRFLRACQQGSLRVVPGAGHYLPLTHPARFAALLGE</sequence>
<keyword evidence="2" id="KW-0378">Hydrolase</keyword>